<dbReference type="SUPFAM" id="SSF56436">
    <property type="entry name" value="C-type lectin-like"/>
    <property type="match status" value="1"/>
</dbReference>
<protein>
    <recommendedName>
        <fullName evidence="3">C-type lectin domain-containing protein</fullName>
    </recommendedName>
</protein>
<accession>A0A5E4PT17</accession>
<dbReference type="InterPro" id="IPR016187">
    <property type="entry name" value="CTDL_fold"/>
</dbReference>
<gene>
    <name evidence="1" type="ORF">LSINAPIS_LOCUS1877</name>
</gene>
<organism evidence="1 2">
    <name type="scientific">Leptidea sinapis</name>
    <dbReference type="NCBI Taxonomy" id="189913"/>
    <lineage>
        <taxon>Eukaryota</taxon>
        <taxon>Metazoa</taxon>
        <taxon>Ecdysozoa</taxon>
        <taxon>Arthropoda</taxon>
        <taxon>Hexapoda</taxon>
        <taxon>Insecta</taxon>
        <taxon>Pterygota</taxon>
        <taxon>Neoptera</taxon>
        <taxon>Endopterygota</taxon>
        <taxon>Lepidoptera</taxon>
        <taxon>Glossata</taxon>
        <taxon>Ditrysia</taxon>
        <taxon>Papilionoidea</taxon>
        <taxon>Pieridae</taxon>
        <taxon>Dismorphiinae</taxon>
        <taxon>Leptidea</taxon>
    </lineage>
</organism>
<sequence length="83" mass="9697">MTLYKQNNLDLVGKGVDGHKNYTRMSYVCPPDFIRLGHSCYFFSDNKATWQTALFACKFHDAVETYLKLTYSQRRAETQNNAY</sequence>
<name>A0A5E4PT17_9NEOP</name>
<reference evidence="1 2" key="1">
    <citation type="submission" date="2017-07" db="EMBL/GenBank/DDBJ databases">
        <authorList>
            <person name="Talla V."/>
            <person name="Backstrom N."/>
        </authorList>
    </citation>
    <scope>NUCLEOTIDE SEQUENCE [LARGE SCALE GENOMIC DNA]</scope>
</reference>
<proteinExistence type="predicted"/>
<evidence type="ECO:0000313" key="2">
    <source>
        <dbReference type="Proteomes" id="UP000324832"/>
    </source>
</evidence>
<dbReference type="EMBL" id="FZQP02000338">
    <property type="protein sequence ID" value="VVC88524.1"/>
    <property type="molecule type" value="Genomic_DNA"/>
</dbReference>
<dbReference type="Proteomes" id="UP000324832">
    <property type="component" value="Unassembled WGS sequence"/>
</dbReference>
<dbReference type="Gene3D" id="3.10.100.10">
    <property type="entry name" value="Mannose-Binding Protein A, subunit A"/>
    <property type="match status" value="1"/>
</dbReference>
<evidence type="ECO:0000313" key="1">
    <source>
        <dbReference type="EMBL" id="VVC88524.1"/>
    </source>
</evidence>
<keyword evidence="2" id="KW-1185">Reference proteome</keyword>
<dbReference type="InterPro" id="IPR016186">
    <property type="entry name" value="C-type_lectin-like/link_sf"/>
</dbReference>
<evidence type="ECO:0008006" key="3">
    <source>
        <dbReference type="Google" id="ProtNLM"/>
    </source>
</evidence>
<dbReference type="AlphaFoldDB" id="A0A5E4PT17"/>